<feature type="transmembrane region" description="Helical" evidence="1">
    <location>
        <begin position="25"/>
        <end position="44"/>
    </location>
</feature>
<evidence type="ECO:0000313" key="2">
    <source>
        <dbReference type="EMBL" id="MBB6328853.1"/>
    </source>
</evidence>
<keyword evidence="1" id="KW-0812">Transmembrane</keyword>
<protein>
    <submittedName>
        <fullName evidence="2">Uncharacterized protein</fullName>
    </submittedName>
</protein>
<accession>A0A841MPC6</accession>
<comment type="caution">
    <text evidence="2">The sequence shown here is derived from an EMBL/GenBank/DDBJ whole genome shotgun (WGS) entry which is preliminary data.</text>
</comment>
<dbReference type="AlphaFoldDB" id="A0A841MPC6"/>
<evidence type="ECO:0000313" key="3">
    <source>
        <dbReference type="Proteomes" id="UP000588604"/>
    </source>
</evidence>
<keyword evidence="3" id="KW-1185">Reference proteome</keyword>
<gene>
    <name evidence="2" type="ORF">FHS59_004512</name>
</gene>
<keyword evidence="1" id="KW-0472">Membrane</keyword>
<dbReference type="Proteomes" id="UP000588604">
    <property type="component" value="Unassembled WGS sequence"/>
</dbReference>
<sequence length="83" mass="8769">MNILNEIKTRATAPTPIFFQKVKKIGLIIAAIGTAVLTAPGVVPAVLLTYAGYAITAGTVLVSIAQLTVDEEQLEDKLMDSVK</sequence>
<evidence type="ECO:0000256" key="1">
    <source>
        <dbReference type="SAM" id="Phobius"/>
    </source>
</evidence>
<reference evidence="2 3" key="1">
    <citation type="submission" date="2020-08" db="EMBL/GenBank/DDBJ databases">
        <title>Genomic Encyclopedia of Type Strains, Phase IV (KMG-IV): sequencing the most valuable type-strain genomes for metagenomic binning, comparative biology and taxonomic classification.</title>
        <authorList>
            <person name="Goeker M."/>
        </authorList>
    </citation>
    <scope>NUCLEOTIDE SEQUENCE [LARGE SCALE GENOMIC DNA]</scope>
    <source>
        <strain evidence="2 3">DSM 102044</strain>
    </source>
</reference>
<proteinExistence type="predicted"/>
<dbReference type="EMBL" id="JACIJO010000005">
    <property type="protein sequence ID" value="MBB6328853.1"/>
    <property type="molecule type" value="Genomic_DNA"/>
</dbReference>
<name>A0A841MPC6_9BACT</name>
<dbReference type="RefSeq" id="WP_184498350.1">
    <property type="nucleotide sequence ID" value="NZ_JACIJO010000005.1"/>
</dbReference>
<organism evidence="2 3">
    <name type="scientific">Algoriphagus iocasae</name>
    <dbReference type="NCBI Taxonomy" id="1836499"/>
    <lineage>
        <taxon>Bacteria</taxon>
        <taxon>Pseudomonadati</taxon>
        <taxon>Bacteroidota</taxon>
        <taxon>Cytophagia</taxon>
        <taxon>Cytophagales</taxon>
        <taxon>Cyclobacteriaceae</taxon>
        <taxon>Algoriphagus</taxon>
    </lineage>
</organism>
<keyword evidence="1" id="KW-1133">Transmembrane helix</keyword>